<accession>M3C630</accession>
<comment type="function">
    <text evidence="7">Thiol-specific peroxidase that catalyzes the reduction of hydrogen peroxide and organic hydroperoxides to water and alcohols, respectively. Plays a role in cell protection against oxidative stress by detoxifying peroxides.</text>
</comment>
<dbReference type="InterPro" id="IPR013766">
    <property type="entry name" value="Thioredoxin_domain"/>
</dbReference>
<dbReference type="OrthoDB" id="1882547at2759"/>
<dbReference type="GO" id="GO:0005829">
    <property type="term" value="C:cytosol"/>
    <property type="evidence" value="ECO:0007669"/>
    <property type="project" value="TreeGrafter"/>
</dbReference>
<dbReference type="RefSeq" id="XP_016763852.1">
    <property type="nucleotide sequence ID" value="XM_016904359.1"/>
</dbReference>
<dbReference type="GO" id="GO:0045454">
    <property type="term" value="P:cell redox homeostasis"/>
    <property type="evidence" value="ECO:0007669"/>
    <property type="project" value="TreeGrafter"/>
</dbReference>
<dbReference type="InterPro" id="IPR013740">
    <property type="entry name" value="Redoxin"/>
</dbReference>
<dbReference type="CDD" id="cd03013">
    <property type="entry name" value="PRX5_like"/>
    <property type="match status" value="1"/>
</dbReference>
<keyword evidence="5 7" id="KW-0676">Redox-active center</keyword>
<dbReference type="PANTHER" id="PTHR10430">
    <property type="entry name" value="PEROXIREDOXIN"/>
    <property type="match status" value="1"/>
</dbReference>
<dbReference type="STRING" id="692275.M3C630"/>
<dbReference type="PROSITE" id="PS51352">
    <property type="entry name" value="THIOREDOXIN_2"/>
    <property type="match status" value="1"/>
</dbReference>
<dbReference type="GO" id="GO:0042744">
    <property type="term" value="P:hydrogen peroxide catabolic process"/>
    <property type="evidence" value="ECO:0007669"/>
    <property type="project" value="TreeGrafter"/>
</dbReference>
<proteinExistence type="inferred from homology"/>
<name>M3C630_SPHMS</name>
<dbReference type="InterPro" id="IPR037944">
    <property type="entry name" value="PRX5-like"/>
</dbReference>
<keyword evidence="4 7" id="KW-0560">Oxidoreductase</keyword>
<dbReference type="EMBL" id="KB456261">
    <property type="protein sequence ID" value="EMF15731.1"/>
    <property type="molecule type" value="Genomic_DNA"/>
</dbReference>
<evidence type="ECO:0000256" key="7">
    <source>
        <dbReference type="RuleBase" id="RU366011"/>
    </source>
</evidence>
<organism evidence="9 10">
    <name type="scientific">Sphaerulina musiva (strain SO2202)</name>
    <name type="common">Poplar stem canker fungus</name>
    <name type="synonym">Septoria musiva</name>
    <dbReference type="NCBI Taxonomy" id="692275"/>
    <lineage>
        <taxon>Eukaryota</taxon>
        <taxon>Fungi</taxon>
        <taxon>Dikarya</taxon>
        <taxon>Ascomycota</taxon>
        <taxon>Pezizomycotina</taxon>
        <taxon>Dothideomycetes</taxon>
        <taxon>Dothideomycetidae</taxon>
        <taxon>Mycosphaerellales</taxon>
        <taxon>Mycosphaerellaceae</taxon>
        <taxon>Sphaerulina</taxon>
    </lineage>
</organism>
<dbReference type="GO" id="GO:0005739">
    <property type="term" value="C:mitochondrion"/>
    <property type="evidence" value="ECO:0007669"/>
    <property type="project" value="TreeGrafter"/>
</dbReference>
<dbReference type="InterPro" id="IPR036249">
    <property type="entry name" value="Thioredoxin-like_sf"/>
</dbReference>
<dbReference type="GO" id="GO:0008379">
    <property type="term" value="F:thioredoxin peroxidase activity"/>
    <property type="evidence" value="ECO:0007669"/>
    <property type="project" value="InterPro"/>
</dbReference>
<keyword evidence="3 7" id="KW-0049">Antioxidant</keyword>
<evidence type="ECO:0000256" key="3">
    <source>
        <dbReference type="ARBA" id="ARBA00022862"/>
    </source>
</evidence>
<dbReference type="Gene3D" id="3.40.30.10">
    <property type="entry name" value="Glutaredoxin"/>
    <property type="match status" value="1"/>
</dbReference>
<feature type="active site" description="Cysteine sulfenic acid (-SOH) intermediate" evidence="6">
    <location>
        <position position="57"/>
    </location>
</feature>
<dbReference type="eggNOG" id="KOG0541">
    <property type="taxonomic scope" value="Eukaryota"/>
</dbReference>
<evidence type="ECO:0000313" key="9">
    <source>
        <dbReference type="EMBL" id="EMF15731.1"/>
    </source>
</evidence>
<keyword evidence="10" id="KW-1185">Reference proteome</keyword>
<protein>
    <submittedName>
        <fullName evidence="9">Redoxin</fullName>
    </submittedName>
</protein>
<dbReference type="HOGENOM" id="CLU_072440_3_1_1"/>
<reference evidence="9 10" key="1">
    <citation type="journal article" date="2012" name="PLoS Pathog.">
        <title>Diverse lifestyles and strategies of plant pathogenesis encoded in the genomes of eighteen Dothideomycetes fungi.</title>
        <authorList>
            <person name="Ohm R.A."/>
            <person name="Feau N."/>
            <person name="Henrissat B."/>
            <person name="Schoch C.L."/>
            <person name="Horwitz B.A."/>
            <person name="Barry K.W."/>
            <person name="Condon B.J."/>
            <person name="Copeland A.C."/>
            <person name="Dhillon B."/>
            <person name="Glaser F."/>
            <person name="Hesse C.N."/>
            <person name="Kosti I."/>
            <person name="LaButti K."/>
            <person name="Lindquist E.A."/>
            <person name="Lucas S."/>
            <person name="Salamov A.A."/>
            <person name="Bradshaw R.E."/>
            <person name="Ciuffetti L."/>
            <person name="Hamelin R.C."/>
            <person name="Kema G.H.J."/>
            <person name="Lawrence C."/>
            <person name="Scott J.A."/>
            <person name="Spatafora J.W."/>
            <person name="Turgeon B.G."/>
            <person name="de Wit P.J.G.M."/>
            <person name="Zhong S."/>
            <person name="Goodwin S.B."/>
            <person name="Grigoriev I.V."/>
        </authorList>
    </citation>
    <scope>NUCLEOTIDE SEQUENCE [LARGE SCALE GENOMIC DNA]</scope>
    <source>
        <strain evidence="9 10">SO2202</strain>
    </source>
</reference>
<evidence type="ECO:0000259" key="8">
    <source>
        <dbReference type="PROSITE" id="PS51352"/>
    </source>
</evidence>
<dbReference type="PANTHER" id="PTHR10430:SF39">
    <property type="entry name" value="PEROXISOMAL MEMBRANE ASSOCIATED PROTEIN 20"/>
    <property type="match status" value="1"/>
</dbReference>
<gene>
    <name evidence="9" type="ORF">SEPMUDRAFT_147533</name>
</gene>
<dbReference type="Proteomes" id="UP000016931">
    <property type="component" value="Unassembled WGS sequence"/>
</dbReference>
<dbReference type="GO" id="GO:0005777">
    <property type="term" value="C:peroxisome"/>
    <property type="evidence" value="ECO:0007669"/>
    <property type="project" value="TreeGrafter"/>
</dbReference>
<evidence type="ECO:0000256" key="2">
    <source>
        <dbReference type="ARBA" id="ARBA00022559"/>
    </source>
</evidence>
<comment type="similarity">
    <text evidence="1 7">Belongs to the peroxiredoxin family. Prx5 subfamily.</text>
</comment>
<keyword evidence="2 7" id="KW-0575">Peroxidase</keyword>
<evidence type="ECO:0000256" key="5">
    <source>
        <dbReference type="ARBA" id="ARBA00023284"/>
    </source>
</evidence>
<evidence type="ECO:0000313" key="10">
    <source>
        <dbReference type="Proteomes" id="UP000016931"/>
    </source>
</evidence>
<evidence type="ECO:0000256" key="4">
    <source>
        <dbReference type="ARBA" id="ARBA00023002"/>
    </source>
</evidence>
<dbReference type="GO" id="GO:0034599">
    <property type="term" value="P:cellular response to oxidative stress"/>
    <property type="evidence" value="ECO:0007669"/>
    <property type="project" value="InterPro"/>
</dbReference>
<dbReference type="GeneID" id="27901496"/>
<sequence length="169" mass="17662">MSSIVNKLKGAKPLAQGSKLPTVALKEKDPEKATVELATLGGKIIVVGVPGAFTPPCSSQVPGYVEKAEQFAAKGVTGIYIVAVNDAFTTQAWAEKNGWNNPLVHILADDKGDFTRAAGLDFDASGLLGNHRSQRYAAIVEAGAVRSIFVEDEAPSVTVTAAENVLQAV</sequence>
<evidence type="ECO:0000256" key="1">
    <source>
        <dbReference type="ARBA" id="ARBA00010505"/>
    </source>
</evidence>
<dbReference type="Pfam" id="PF08534">
    <property type="entry name" value="Redoxin"/>
    <property type="match status" value="1"/>
</dbReference>
<dbReference type="AlphaFoldDB" id="M3C630"/>
<dbReference type="SUPFAM" id="SSF52833">
    <property type="entry name" value="Thioredoxin-like"/>
    <property type="match status" value="1"/>
</dbReference>
<dbReference type="OMA" id="ACLLCIK"/>
<evidence type="ECO:0000256" key="6">
    <source>
        <dbReference type="PIRSR" id="PIRSR637944-1"/>
    </source>
</evidence>
<feature type="domain" description="Thioredoxin" evidence="8">
    <location>
        <begin position="14"/>
        <end position="169"/>
    </location>
</feature>